<feature type="domain" description="Transcription regulator PadR N-terminal" evidence="1">
    <location>
        <begin position="10"/>
        <end position="84"/>
    </location>
</feature>
<protein>
    <submittedName>
        <fullName evidence="2">PadR family transcriptional regulator</fullName>
    </submittedName>
</protein>
<sequence length="189" mass="21717">MKLTPLAVSVLSLLGQRPMHPYEMYSVMLERHEDALVKVRPGSLYHAVERLERDGLVKSLGTDRPTGRPERTVYEATLEGHEALLDWVRSGLRQWQPEFPQFPLALALANNLPADTVVGLLEEYLHSLDLEVAEMEEAVAEVKRRELPEAFWIENDYLLAVRQAERAWIAATIERLTTGELPWHKKHQF</sequence>
<dbReference type="EMBL" id="BMMZ01000001">
    <property type="protein sequence ID" value="GGL48406.1"/>
    <property type="molecule type" value="Genomic_DNA"/>
</dbReference>
<proteinExistence type="predicted"/>
<dbReference type="Proteomes" id="UP000613840">
    <property type="component" value="Unassembled WGS sequence"/>
</dbReference>
<dbReference type="AlphaFoldDB" id="A0A917W130"/>
<evidence type="ECO:0000259" key="1">
    <source>
        <dbReference type="Pfam" id="PF03551"/>
    </source>
</evidence>
<dbReference type="InterPro" id="IPR005149">
    <property type="entry name" value="Tscrpt_reg_PadR_N"/>
</dbReference>
<keyword evidence="3" id="KW-1185">Reference proteome</keyword>
<dbReference type="InterPro" id="IPR036390">
    <property type="entry name" value="WH_DNA-bd_sf"/>
</dbReference>
<comment type="caution">
    <text evidence="2">The sequence shown here is derived from an EMBL/GenBank/DDBJ whole genome shotgun (WGS) entry which is preliminary data.</text>
</comment>
<dbReference type="InterPro" id="IPR036388">
    <property type="entry name" value="WH-like_DNA-bd_sf"/>
</dbReference>
<evidence type="ECO:0000313" key="2">
    <source>
        <dbReference type="EMBL" id="GGL48406.1"/>
    </source>
</evidence>
<gene>
    <name evidence="2" type="ORF">GCM10011575_02820</name>
</gene>
<dbReference type="PANTHER" id="PTHR43252">
    <property type="entry name" value="TRANSCRIPTIONAL REGULATOR YQJI"/>
    <property type="match status" value="1"/>
</dbReference>
<dbReference type="Pfam" id="PF03551">
    <property type="entry name" value="PadR"/>
    <property type="match status" value="1"/>
</dbReference>
<name>A0A917W130_9ACTN</name>
<reference evidence="2" key="1">
    <citation type="journal article" date="2014" name="Int. J. Syst. Evol. Microbiol.">
        <title>Complete genome sequence of Corynebacterium casei LMG S-19264T (=DSM 44701T), isolated from a smear-ripened cheese.</title>
        <authorList>
            <consortium name="US DOE Joint Genome Institute (JGI-PGF)"/>
            <person name="Walter F."/>
            <person name="Albersmeier A."/>
            <person name="Kalinowski J."/>
            <person name="Ruckert C."/>
        </authorList>
    </citation>
    <scope>NUCLEOTIDE SEQUENCE</scope>
    <source>
        <strain evidence="2">CGMCC 4.7306</strain>
    </source>
</reference>
<evidence type="ECO:0000313" key="3">
    <source>
        <dbReference type="Proteomes" id="UP000613840"/>
    </source>
</evidence>
<reference evidence="2" key="2">
    <citation type="submission" date="2020-09" db="EMBL/GenBank/DDBJ databases">
        <authorList>
            <person name="Sun Q."/>
            <person name="Zhou Y."/>
        </authorList>
    </citation>
    <scope>NUCLEOTIDE SEQUENCE</scope>
    <source>
        <strain evidence="2">CGMCC 4.7306</strain>
    </source>
</reference>
<organism evidence="2 3">
    <name type="scientific">Microlunatus endophyticus</name>
    <dbReference type="NCBI Taxonomy" id="1716077"/>
    <lineage>
        <taxon>Bacteria</taxon>
        <taxon>Bacillati</taxon>
        <taxon>Actinomycetota</taxon>
        <taxon>Actinomycetes</taxon>
        <taxon>Propionibacteriales</taxon>
        <taxon>Propionibacteriaceae</taxon>
        <taxon>Microlunatus</taxon>
    </lineage>
</organism>
<dbReference type="Gene3D" id="1.10.10.10">
    <property type="entry name" value="Winged helix-like DNA-binding domain superfamily/Winged helix DNA-binding domain"/>
    <property type="match status" value="1"/>
</dbReference>
<dbReference type="RefSeq" id="WP_229669668.1">
    <property type="nucleotide sequence ID" value="NZ_BMMZ01000001.1"/>
</dbReference>
<dbReference type="SUPFAM" id="SSF46785">
    <property type="entry name" value="Winged helix' DNA-binding domain"/>
    <property type="match status" value="1"/>
</dbReference>
<dbReference type="PANTHER" id="PTHR43252:SF7">
    <property type="entry name" value="TRANSCRIPTIONAL REGULATOR YQJI"/>
    <property type="match status" value="1"/>
</dbReference>
<accession>A0A917W130</accession>